<dbReference type="EMBL" id="VULY01000018">
    <property type="protein sequence ID" value="MSR93300.1"/>
    <property type="molecule type" value="Genomic_DNA"/>
</dbReference>
<dbReference type="RefSeq" id="WP_154476203.1">
    <property type="nucleotide sequence ID" value="NZ_VULY01000018.1"/>
</dbReference>
<organism evidence="1 2">
    <name type="scientific">Suipraeoptans intestinalis</name>
    <dbReference type="NCBI Taxonomy" id="2606628"/>
    <lineage>
        <taxon>Bacteria</taxon>
        <taxon>Bacillati</taxon>
        <taxon>Bacillota</taxon>
        <taxon>Clostridia</taxon>
        <taxon>Lachnospirales</taxon>
        <taxon>Lachnospiraceae</taxon>
        <taxon>Suipraeoptans</taxon>
    </lineage>
</organism>
<name>A0A6N7UZK6_9FIRM</name>
<proteinExistence type="predicted"/>
<reference evidence="1 2" key="1">
    <citation type="submission" date="2019-08" db="EMBL/GenBank/DDBJ databases">
        <title>In-depth cultivation of the pig gut microbiome towards novel bacterial diversity and tailored functional studies.</title>
        <authorList>
            <person name="Wylensek D."/>
            <person name="Hitch T.C.A."/>
            <person name="Clavel T."/>
        </authorList>
    </citation>
    <scope>NUCLEOTIDE SEQUENCE [LARGE SCALE GENOMIC DNA]</scope>
    <source>
        <strain evidence="1 2">68-1-5</strain>
    </source>
</reference>
<dbReference type="AlphaFoldDB" id="A0A6N7UZK6"/>
<accession>A0A6N7UZK6</accession>
<comment type="caution">
    <text evidence="1">The sequence shown here is derived from an EMBL/GenBank/DDBJ whole genome shotgun (WGS) entry which is preliminary data.</text>
</comment>
<gene>
    <name evidence="1" type="ORF">FYJ34_03210</name>
</gene>
<sequence length="263" mass="30113">MKRIFGNERINFNKKGKYQLHVSSEGVSYESENGKKSLNIKFADVGSIIVPSYLNSNSHYTVIFRNHEGKNMEEIDTDVENVGYKFNNMWETKSILIAFAENKLTEVFPDNLDTLDLQIGFSLKEKEIRLKEGALVGSKHQVKLSDIKRVKCLSNGTLSNLLIYQKEKGGFFDKPDMKILLNELTLPIFEAVMAKNNGKGIDFNMGNGFDQNTSEYIIERYMNSTFFMNTDGSVTDDWHRIAYEHIIAYQSDVEIPENTAFLE</sequence>
<evidence type="ECO:0000313" key="1">
    <source>
        <dbReference type="EMBL" id="MSR93300.1"/>
    </source>
</evidence>
<dbReference type="Proteomes" id="UP000434409">
    <property type="component" value="Unassembled WGS sequence"/>
</dbReference>
<evidence type="ECO:0000313" key="2">
    <source>
        <dbReference type="Proteomes" id="UP000434409"/>
    </source>
</evidence>
<protein>
    <submittedName>
        <fullName evidence="1">Uncharacterized protein</fullName>
    </submittedName>
</protein>
<keyword evidence="2" id="KW-1185">Reference proteome</keyword>